<protein>
    <submittedName>
        <fullName evidence="1">Uncharacterized protein</fullName>
    </submittedName>
</protein>
<keyword evidence="2" id="KW-1185">Reference proteome</keyword>
<dbReference type="AlphaFoldDB" id="A0A392VQN3"/>
<reference evidence="1 2" key="1">
    <citation type="journal article" date="2018" name="Front. Plant Sci.">
        <title>Red Clover (Trifolium pratense) and Zigzag Clover (T. medium) - A Picture of Genomic Similarities and Differences.</title>
        <authorList>
            <person name="Dluhosova J."/>
            <person name="Istvanek J."/>
            <person name="Nedelnik J."/>
            <person name="Repkova J."/>
        </authorList>
    </citation>
    <scope>NUCLEOTIDE SEQUENCE [LARGE SCALE GENOMIC DNA]</scope>
    <source>
        <strain evidence="2">cv. 10/8</strain>
        <tissue evidence="1">Leaf</tissue>
    </source>
</reference>
<accession>A0A392VQN3</accession>
<organism evidence="1 2">
    <name type="scientific">Trifolium medium</name>
    <dbReference type="NCBI Taxonomy" id="97028"/>
    <lineage>
        <taxon>Eukaryota</taxon>
        <taxon>Viridiplantae</taxon>
        <taxon>Streptophyta</taxon>
        <taxon>Embryophyta</taxon>
        <taxon>Tracheophyta</taxon>
        <taxon>Spermatophyta</taxon>
        <taxon>Magnoliopsida</taxon>
        <taxon>eudicotyledons</taxon>
        <taxon>Gunneridae</taxon>
        <taxon>Pentapetalae</taxon>
        <taxon>rosids</taxon>
        <taxon>fabids</taxon>
        <taxon>Fabales</taxon>
        <taxon>Fabaceae</taxon>
        <taxon>Papilionoideae</taxon>
        <taxon>50 kb inversion clade</taxon>
        <taxon>NPAAA clade</taxon>
        <taxon>Hologalegina</taxon>
        <taxon>IRL clade</taxon>
        <taxon>Trifolieae</taxon>
        <taxon>Trifolium</taxon>
    </lineage>
</organism>
<dbReference type="EMBL" id="LXQA011226594">
    <property type="protein sequence ID" value="MCI89729.1"/>
    <property type="molecule type" value="Genomic_DNA"/>
</dbReference>
<proteinExistence type="predicted"/>
<evidence type="ECO:0000313" key="1">
    <source>
        <dbReference type="EMBL" id="MCI89729.1"/>
    </source>
</evidence>
<comment type="caution">
    <text evidence="1">The sequence shown here is derived from an EMBL/GenBank/DDBJ whole genome shotgun (WGS) entry which is preliminary data.</text>
</comment>
<feature type="non-terminal residue" evidence="1">
    <location>
        <position position="1"/>
    </location>
</feature>
<name>A0A392VQN3_9FABA</name>
<dbReference type="Proteomes" id="UP000265520">
    <property type="component" value="Unassembled WGS sequence"/>
</dbReference>
<evidence type="ECO:0000313" key="2">
    <source>
        <dbReference type="Proteomes" id="UP000265520"/>
    </source>
</evidence>
<sequence>GRTSFVREVWAVVRLGGEQIEFGCRDVHSRVGGWRGGVGLAATVVGVGR</sequence>